<evidence type="ECO:0000256" key="1">
    <source>
        <dbReference type="ARBA" id="ARBA00022737"/>
    </source>
</evidence>
<gene>
    <name evidence="4" type="ORF">OEA41_006180</name>
</gene>
<evidence type="ECO:0000256" key="2">
    <source>
        <dbReference type="ARBA" id="ARBA00023043"/>
    </source>
</evidence>
<dbReference type="SUPFAM" id="SSF48403">
    <property type="entry name" value="Ankyrin repeat"/>
    <property type="match status" value="1"/>
</dbReference>
<dbReference type="Pfam" id="PF12796">
    <property type="entry name" value="Ank_2"/>
    <property type="match status" value="1"/>
</dbReference>
<name>A0AAE0DKQ0_9LECA</name>
<feature type="repeat" description="ANK" evidence="3">
    <location>
        <begin position="78"/>
        <end position="110"/>
    </location>
</feature>
<sequence>MWASVDARDSLGRTPLVEALSQMQALPYKQVGKSNDTSEAKIVTAWNASIASDNNANFELVLRVLIGHGADVNIPSNGGWRPLNIAASKGLEDISKLLLLHEADVHGNENDSITPC</sequence>
<proteinExistence type="predicted"/>
<evidence type="ECO:0000313" key="5">
    <source>
        <dbReference type="Proteomes" id="UP001276659"/>
    </source>
</evidence>
<dbReference type="EMBL" id="JASNWA010000007">
    <property type="protein sequence ID" value="KAK3172855.1"/>
    <property type="molecule type" value="Genomic_DNA"/>
</dbReference>
<keyword evidence="5" id="KW-1185">Reference proteome</keyword>
<evidence type="ECO:0000313" key="4">
    <source>
        <dbReference type="EMBL" id="KAK3172855.1"/>
    </source>
</evidence>
<accession>A0AAE0DKQ0</accession>
<evidence type="ECO:0008006" key="6">
    <source>
        <dbReference type="Google" id="ProtNLM"/>
    </source>
</evidence>
<organism evidence="4 5">
    <name type="scientific">Lepraria neglecta</name>
    <dbReference type="NCBI Taxonomy" id="209136"/>
    <lineage>
        <taxon>Eukaryota</taxon>
        <taxon>Fungi</taxon>
        <taxon>Dikarya</taxon>
        <taxon>Ascomycota</taxon>
        <taxon>Pezizomycotina</taxon>
        <taxon>Lecanoromycetes</taxon>
        <taxon>OSLEUM clade</taxon>
        <taxon>Lecanoromycetidae</taxon>
        <taxon>Lecanorales</taxon>
        <taxon>Lecanorineae</taxon>
        <taxon>Stereocaulaceae</taxon>
        <taxon>Lepraria</taxon>
    </lineage>
</organism>
<dbReference type="PROSITE" id="PS50088">
    <property type="entry name" value="ANK_REPEAT"/>
    <property type="match status" value="1"/>
</dbReference>
<evidence type="ECO:0000256" key="3">
    <source>
        <dbReference type="PROSITE-ProRule" id="PRU00023"/>
    </source>
</evidence>
<dbReference type="InterPro" id="IPR036770">
    <property type="entry name" value="Ankyrin_rpt-contain_sf"/>
</dbReference>
<dbReference type="InterPro" id="IPR050745">
    <property type="entry name" value="Multifunctional_regulatory"/>
</dbReference>
<dbReference type="PANTHER" id="PTHR24189">
    <property type="entry name" value="MYOTROPHIN"/>
    <property type="match status" value="1"/>
</dbReference>
<dbReference type="AlphaFoldDB" id="A0AAE0DKQ0"/>
<reference evidence="4" key="1">
    <citation type="submission" date="2022-11" db="EMBL/GenBank/DDBJ databases">
        <title>Chromosomal genome sequence assembly and mating type (MAT) locus characterization of the leprose asexual lichenized fungus Lepraria neglecta (Nyl.) Erichsen.</title>
        <authorList>
            <person name="Allen J.L."/>
            <person name="Pfeffer B."/>
        </authorList>
    </citation>
    <scope>NUCLEOTIDE SEQUENCE</scope>
    <source>
        <strain evidence="4">Allen 5258</strain>
    </source>
</reference>
<dbReference type="Proteomes" id="UP001276659">
    <property type="component" value="Unassembled WGS sequence"/>
</dbReference>
<dbReference type="PANTHER" id="PTHR24189:SF50">
    <property type="entry name" value="ANKYRIN REPEAT AND SOCS BOX PROTEIN 2"/>
    <property type="match status" value="1"/>
</dbReference>
<dbReference type="InterPro" id="IPR002110">
    <property type="entry name" value="Ankyrin_rpt"/>
</dbReference>
<keyword evidence="1" id="KW-0677">Repeat</keyword>
<keyword evidence="2 3" id="KW-0040">ANK repeat</keyword>
<protein>
    <recommendedName>
        <fullName evidence="6">Ankyrin</fullName>
    </recommendedName>
</protein>
<dbReference type="Gene3D" id="1.25.40.20">
    <property type="entry name" value="Ankyrin repeat-containing domain"/>
    <property type="match status" value="1"/>
</dbReference>
<comment type="caution">
    <text evidence="4">The sequence shown here is derived from an EMBL/GenBank/DDBJ whole genome shotgun (WGS) entry which is preliminary data.</text>
</comment>